<feature type="coiled-coil region" evidence="1">
    <location>
        <begin position="257"/>
        <end position="291"/>
    </location>
</feature>
<evidence type="ECO:0000313" key="2">
    <source>
        <dbReference type="EMBL" id="GGE78468.1"/>
    </source>
</evidence>
<dbReference type="AlphaFoldDB" id="A0A917AXL8"/>
<dbReference type="EMBL" id="BMIS01000019">
    <property type="protein sequence ID" value="GGE78468.1"/>
    <property type="molecule type" value="Genomic_DNA"/>
</dbReference>
<keyword evidence="1" id="KW-0175">Coiled coil</keyword>
<evidence type="ECO:0000313" key="3">
    <source>
        <dbReference type="Proteomes" id="UP000633136"/>
    </source>
</evidence>
<comment type="caution">
    <text evidence="2">The sequence shown here is derived from an EMBL/GenBank/DDBJ whole genome shotgun (WGS) entry which is preliminary data.</text>
</comment>
<proteinExistence type="predicted"/>
<organism evidence="2 3">
    <name type="scientific">Nesterenkonia cremea</name>
    <dbReference type="NCBI Taxonomy" id="1882340"/>
    <lineage>
        <taxon>Bacteria</taxon>
        <taxon>Bacillati</taxon>
        <taxon>Actinomycetota</taxon>
        <taxon>Actinomycetes</taxon>
        <taxon>Micrococcales</taxon>
        <taxon>Micrococcaceae</taxon>
        <taxon>Nesterenkonia</taxon>
    </lineage>
</organism>
<reference evidence="2" key="2">
    <citation type="submission" date="2020-09" db="EMBL/GenBank/DDBJ databases">
        <authorList>
            <person name="Sun Q."/>
            <person name="Zhou Y."/>
        </authorList>
    </citation>
    <scope>NUCLEOTIDE SEQUENCE</scope>
    <source>
        <strain evidence="2">CGMCC 1.15388</strain>
    </source>
</reference>
<sequence>MPPPTLASEHHWQIYRDWCIATGREVDTLHQEFFDDVPVAAATQVSRSRAIFARLGHQRRRAERIELIGSQPAWRQGQQWGSLTQSLATTPRSGWVSGLRGGRDAFVLVAAAVGMTRDELRLMTHQDVITDKRLILRGAEVPMAQAPLSCPGCAVIGWLSTLGIYRKWGMGIVRAEMIRAKHSPARHICLTDPGREWRLAPALVPSVDKHGWVEEHHPLSARTVSAITARRQAEALTAPQSAQEHRRIYRSEVNVHRRRHLSELSEMLDEIEHLTEAHEEMIRRVEQETARFGRAASGQ</sequence>
<accession>A0A917AXL8</accession>
<name>A0A917AXL8_9MICC</name>
<keyword evidence="3" id="KW-1185">Reference proteome</keyword>
<reference evidence="2" key="1">
    <citation type="journal article" date="2014" name="Int. J. Syst. Evol. Microbiol.">
        <title>Complete genome sequence of Corynebacterium casei LMG S-19264T (=DSM 44701T), isolated from a smear-ripened cheese.</title>
        <authorList>
            <consortium name="US DOE Joint Genome Institute (JGI-PGF)"/>
            <person name="Walter F."/>
            <person name="Albersmeier A."/>
            <person name="Kalinowski J."/>
            <person name="Ruckert C."/>
        </authorList>
    </citation>
    <scope>NUCLEOTIDE SEQUENCE</scope>
    <source>
        <strain evidence="2">CGMCC 1.15388</strain>
    </source>
</reference>
<evidence type="ECO:0000256" key="1">
    <source>
        <dbReference type="SAM" id="Coils"/>
    </source>
</evidence>
<dbReference type="Proteomes" id="UP000633136">
    <property type="component" value="Unassembled WGS sequence"/>
</dbReference>
<protein>
    <submittedName>
        <fullName evidence="2">Uncharacterized protein</fullName>
    </submittedName>
</protein>
<gene>
    <name evidence="2" type="ORF">GCM10011401_27140</name>
</gene>